<dbReference type="PROSITE" id="PS50113">
    <property type="entry name" value="PAC"/>
    <property type="match status" value="1"/>
</dbReference>
<organism evidence="4 5">
    <name type="scientific">Pseudonocardia acidicola</name>
    <dbReference type="NCBI Taxonomy" id="2724939"/>
    <lineage>
        <taxon>Bacteria</taxon>
        <taxon>Bacillati</taxon>
        <taxon>Actinomycetota</taxon>
        <taxon>Actinomycetes</taxon>
        <taxon>Pseudonocardiales</taxon>
        <taxon>Pseudonocardiaceae</taxon>
        <taxon>Pseudonocardia</taxon>
    </lineage>
</organism>
<dbReference type="InterPro" id="IPR013656">
    <property type="entry name" value="PAS_4"/>
</dbReference>
<dbReference type="Pfam" id="PF13185">
    <property type="entry name" value="GAF_2"/>
    <property type="match status" value="1"/>
</dbReference>
<dbReference type="InterPro" id="IPR035965">
    <property type="entry name" value="PAS-like_dom_sf"/>
</dbReference>
<dbReference type="InterPro" id="IPR001610">
    <property type="entry name" value="PAC"/>
</dbReference>
<keyword evidence="1" id="KW-0378">Hydrolase</keyword>
<dbReference type="InterPro" id="IPR052016">
    <property type="entry name" value="Bact_Sigma-Reg"/>
</dbReference>
<feature type="domain" description="PAS" evidence="2">
    <location>
        <begin position="17"/>
        <end position="86"/>
    </location>
</feature>
<evidence type="ECO:0000259" key="2">
    <source>
        <dbReference type="PROSITE" id="PS50112"/>
    </source>
</evidence>
<feature type="domain" description="PAS" evidence="2">
    <location>
        <begin position="152"/>
        <end position="222"/>
    </location>
</feature>
<dbReference type="InterPro" id="IPR000700">
    <property type="entry name" value="PAS-assoc_C"/>
</dbReference>
<dbReference type="SMART" id="SM00065">
    <property type="entry name" value="GAF"/>
    <property type="match status" value="1"/>
</dbReference>
<dbReference type="SUPFAM" id="SSF55781">
    <property type="entry name" value="GAF domain-like"/>
    <property type="match status" value="1"/>
</dbReference>
<dbReference type="Pfam" id="PF07228">
    <property type="entry name" value="SpoIIE"/>
    <property type="match status" value="1"/>
</dbReference>
<protein>
    <submittedName>
        <fullName evidence="4">SpoIIE family protein phosphatase</fullName>
    </submittedName>
</protein>
<dbReference type="SMART" id="SM00086">
    <property type="entry name" value="PAC"/>
    <property type="match status" value="2"/>
</dbReference>
<comment type="caution">
    <text evidence="4">The sequence shown here is derived from an EMBL/GenBank/DDBJ whole genome shotgun (WGS) entry which is preliminary data.</text>
</comment>
<dbReference type="PROSITE" id="PS50112">
    <property type="entry name" value="PAS"/>
    <property type="match status" value="2"/>
</dbReference>
<evidence type="ECO:0000313" key="4">
    <source>
        <dbReference type="EMBL" id="NMI01618.1"/>
    </source>
</evidence>
<sequence length="690" mass="73788">MVSPDGVSAGVCSGGEAFALLDALWETAPVGLVYFDTELRHRRLNGAVLDIDGGTAEERLGRTLEEVHGESGRLIADGLREVIATGRPRHDVALQGRLWHGRGELQEWSFNQFPVRDANGEIIGAGLVVSDVTEAERTRRQLADAAAQRQHALNRYQSLVEATSAAVWIREPDGTASQDSPSLRAITGQSVDQYRGWGFLDAVHPDDTAPTRAAWLAAVTGGAPFTHTNRLRTADGGYRWFRARAVPVRTEGRIVEWVGTETDIDDEVRSRHRLDVLAGATLAVNAALDPEAELTALADAVVPAFADLCRVYLIDPVAPGAGVVTGQRSVTRVAAGVRPAPPIDERFAFAAGHPVSRSVHSAAPVLDPAPVDDRGGWPGTPQMWAWGRQAELNSTLVAPVLSSGRVIAALMFLACGDRSPYTDDDLALVTELAARASTAVEHALRFEQTRQVSLALQNSMLTEPPPPAAIGIGGLEVEVRYLPATADLEVGGDWYDAFGLPGGDLALAVGDVAGHDLSAAATMGQLRSMLRALAFDSEGDPSYVLRRLDRAASRLGVTRFTTLLYGRVLCAGGRRLFRWSNAGHPPPLIVDPDGTPRIVAGHVDVVLGADPARPRRDQEIELAPGSTLLLYTDGLVERRRDSDDDATAALLRLARDAAGLPLAAFCDHLVRETTADTGDDIAVLALRARR</sequence>
<accession>A0ABX1SLE4</accession>
<dbReference type="SUPFAM" id="SSF55785">
    <property type="entry name" value="PYP-like sensor domain (PAS domain)"/>
    <property type="match status" value="2"/>
</dbReference>
<dbReference type="NCBIfam" id="TIGR00229">
    <property type="entry name" value="sensory_box"/>
    <property type="match status" value="2"/>
</dbReference>
<dbReference type="InterPro" id="IPR029016">
    <property type="entry name" value="GAF-like_dom_sf"/>
</dbReference>
<evidence type="ECO:0000256" key="1">
    <source>
        <dbReference type="ARBA" id="ARBA00022801"/>
    </source>
</evidence>
<dbReference type="Proteomes" id="UP000820669">
    <property type="component" value="Unassembled WGS sequence"/>
</dbReference>
<dbReference type="SMART" id="SM00331">
    <property type="entry name" value="PP2C_SIG"/>
    <property type="match status" value="1"/>
</dbReference>
<keyword evidence="5" id="KW-1185">Reference proteome</keyword>
<evidence type="ECO:0000259" key="3">
    <source>
        <dbReference type="PROSITE" id="PS50113"/>
    </source>
</evidence>
<proteinExistence type="predicted"/>
<dbReference type="Gene3D" id="3.60.40.10">
    <property type="entry name" value="PPM-type phosphatase domain"/>
    <property type="match status" value="1"/>
</dbReference>
<name>A0ABX1SLE4_9PSEU</name>
<dbReference type="InterPro" id="IPR000014">
    <property type="entry name" value="PAS"/>
</dbReference>
<dbReference type="SUPFAM" id="SSF81606">
    <property type="entry name" value="PP2C-like"/>
    <property type="match status" value="1"/>
</dbReference>
<dbReference type="PANTHER" id="PTHR43156:SF2">
    <property type="entry name" value="STAGE II SPORULATION PROTEIN E"/>
    <property type="match status" value="1"/>
</dbReference>
<dbReference type="InterPro" id="IPR013655">
    <property type="entry name" value="PAS_fold_3"/>
</dbReference>
<evidence type="ECO:0000313" key="5">
    <source>
        <dbReference type="Proteomes" id="UP000820669"/>
    </source>
</evidence>
<dbReference type="InterPro" id="IPR036457">
    <property type="entry name" value="PPM-type-like_dom_sf"/>
</dbReference>
<dbReference type="PANTHER" id="PTHR43156">
    <property type="entry name" value="STAGE II SPORULATION PROTEIN E-RELATED"/>
    <property type="match status" value="1"/>
</dbReference>
<dbReference type="SMART" id="SM00091">
    <property type="entry name" value="PAS"/>
    <property type="match status" value="2"/>
</dbReference>
<dbReference type="RefSeq" id="WP_169385118.1">
    <property type="nucleotide sequence ID" value="NZ_JAAXLA010000092.1"/>
</dbReference>
<dbReference type="InterPro" id="IPR001932">
    <property type="entry name" value="PPM-type_phosphatase-like_dom"/>
</dbReference>
<dbReference type="EMBL" id="JAAXLA010000092">
    <property type="protein sequence ID" value="NMI01618.1"/>
    <property type="molecule type" value="Genomic_DNA"/>
</dbReference>
<dbReference type="Pfam" id="PF08448">
    <property type="entry name" value="PAS_4"/>
    <property type="match status" value="1"/>
</dbReference>
<reference evidence="4 5" key="1">
    <citation type="submission" date="2020-04" db="EMBL/GenBank/DDBJ databases">
        <authorList>
            <person name="Klaysubun C."/>
            <person name="Duangmal K."/>
            <person name="Lipun K."/>
        </authorList>
    </citation>
    <scope>NUCLEOTIDE SEQUENCE [LARGE SCALE GENOMIC DNA]</scope>
    <source>
        <strain evidence="4 5">K10HN5</strain>
    </source>
</reference>
<dbReference type="Pfam" id="PF08447">
    <property type="entry name" value="PAS_3"/>
    <property type="match status" value="1"/>
</dbReference>
<dbReference type="CDD" id="cd00130">
    <property type="entry name" value="PAS"/>
    <property type="match status" value="1"/>
</dbReference>
<dbReference type="Gene3D" id="3.30.450.40">
    <property type="match status" value="1"/>
</dbReference>
<dbReference type="Gene3D" id="3.30.450.20">
    <property type="entry name" value="PAS domain"/>
    <property type="match status" value="2"/>
</dbReference>
<dbReference type="InterPro" id="IPR003018">
    <property type="entry name" value="GAF"/>
</dbReference>
<gene>
    <name evidence="4" type="ORF">HF526_30610</name>
</gene>
<feature type="domain" description="PAC" evidence="3">
    <location>
        <begin position="92"/>
        <end position="144"/>
    </location>
</feature>